<dbReference type="InterPro" id="IPR036388">
    <property type="entry name" value="WH-like_DNA-bd_sf"/>
</dbReference>
<name>A0ABS7WUY0_9BACT</name>
<dbReference type="EMBL" id="JACGBB010000035">
    <property type="protein sequence ID" value="MBZ7988137.1"/>
    <property type="molecule type" value="Genomic_DNA"/>
</dbReference>
<keyword evidence="4 7" id="KW-0238">DNA-binding</keyword>
<dbReference type="RefSeq" id="WP_172230404.1">
    <property type="nucleotide sequence ID" value="NZ_CP035946.1"/>
</dbReference>
<dbReference type="InterPro" id="IPR016032">
    <property type="entry name" value="Sig_transdc_resp-reg_C-effctor"/>
</dbReference>
<evidence type="ECO:0000256" key="5">
    <source>
        <dbReference type="ARBA" id="ARBA00023163"/>
    </source>
</evidence>
<dbReference type="Pfam" id="PF00486">
    <property type="entry name" value="Trans_reg_C"/>
    <property type="match status" value="1"/>
</dbReference>
<accession>A0ABS7WUY0</accession>
<keyword evidence="5" id="KW-0804">Transcription</keyword>
<evidence type="ECO:0000259" key="8">
    <source>
        <dbReference type="PROSITE" id="PS50110"/>
    </source>
</evidence>
<organism evidence="10 11">
    <name type="scientific">Campylobacter canadensis</name>
    <dbReference type="NCBI Taxonomy" id="449520"/>
    <lineage>
        <taxon>Bacteria</taxon>
        <taxon>Pseudomonadati</taxon>
        <taxon>Campylobacterota</taxon>
        <taxon>Epsilonproteobacteria</taxon>
        <taxon>Campylobacterales</taxon>
        <taxon>Campylobacteraceae</taxon>
        <taxon>Campylobacter</taxon>
    </lineage>
</organism>
<dbReference type="Gene3D" id="1.10.10.10">
    <property type="entry name" value="Winged helix-like DNA-binding domain superfamily/Winged helix DNA-binding domain"/>
    <property type="match status" value="1"/>
</dbReference>
<keyword evidence="2" id="KW-0902">Two-component regulatory system</keyword>
<dbReference type="Pfam" id="PF00072">
    <property type="entry name" value="Response_reg"/>
    <property type="match status" value="1"/>
</dbReference>
<feature type="modified residue" description="4-aspartylphosphate" evidence="6">
    <location>
        <position position="51"/>
    </location>
</feature>
<proteinExistence type="predicted"/>
<dbReference type="CDD" id="cd17536">
    <property type="entry name" value="REC_YesN-like"/>
    <property type="match status" value="1"/>
</dbReference>
<protein>
    <submittedName>
        <fullName evidence="10">Response regulator transcription factor</fullName>
    </submittedName>
</protein>
<dbReference type="InterPro" id="IPR001789">
    <property type="entry name" value="Sig_transdc_resp-reg_receiver"/>
</dbReference>
<feature type="DNA-binding region" description="OmpR/PhoB-type" evidence="7">
    <location>
        <begin position="120"/>
        <end position="211"/>
    </location>
</feature>
<dbReference type="SUPFAM" id="SSF46894">
    <property type="entry name" value="C-terminal effector domain of the bipartite response regulators"/>
    <property type="match status" value="1"/>
</dbReference>
<keyword evidence="1 6" id="KW-0597">Phosphoprotein</keyword>
<comment type="caution">
    <text evidence="10">The sequence shown here is derived from an EMBL/GenBank/DDBJ whole genome shotgun (WGS) entry which is preliminary data.</text>
</comment>
<dbReference type="PANTHER" id="PTHR48111">
    <property type="entry name" value="REGULATOR OF RPOS"/>
    <property type="match status" value="1"/>
</dbReference>
<dbReference type="SMART" id="SM00862">
    <property type="entry name" value="Trans_reg_C"/>
    <property type="match status" value="1"/>
</dbReference>
<keyword evidence="11" id="KW-1185">Reference proteome</keyword>
<reference evidence="10 11" key="1">
    <citation type="submission" date="2020-07" db="EMBL/GenBank/DDBJ databases">
        <title>Transfer of Campylobacter canadensis to the novel genus Avispirillum gen. nov., that also includes two novel species recovered from migratory waterfowl: Avispirillum anseris sp. nov. and Avispirillum brantae sp. nov.</title>
        <authorList>
            <person name="Miller W.G."/>
            <person name="Chapman M.H."/>
            <person name="Yee E."/>
            <person name="Inglis G.D."/>
        </authorList>
    </citation>
    <scope>NUCLEOTIDE SEQUENCE [LARGE SCALE GENOMIC DNA]</scope>
    <source>
        <strain evidence="10 11">L283</strain>
    </source>
</reference>
<dbReference type="Proteomes" id="UP000786183">
    <property type="component" value="Unassembled WGS sequence"/>
</dbReference>
<evidence type="ECO:0000256" key="7">
    <source>
        <dbReference type="PROSITE-ProRule" id="PRU01091"/>
    </source>
</evidence>
<dbReference type="SUPFAM" id="SSF52172">
    <property type="entry name" value="CheY-like"/>
    <property type="match status" value="1"/>
</dbReference>
<keyword evidence="3" id="KW-0805">Transcription regulation</keyword>
<sequence length="212" mass="24206">MKLLIAEDEKDSLNLMSDILKPYFKEIISATDGASALLLFKKYNPDFVLCDVLMPRMNGLDLAKQIRQINNNTKIIVISAYSDRDKLLNAINININKYLIKPIIPEELIKTINSLKPNVISEIIIANNVLNTQNATITINGKIIQLSQKELIFLEYLSQKKVLNTTQIKQLCWINSEVSDGSVRIFIKRLRDKLGIELIKNVKYLGYKLVEN</sequence>
<dbReference type="InterPro" id="IPR039420">
    <property type="entry name" value="WalR-like"/>
</dbReference>
<evidence type="ECO:0000256" key="3">
    <source>
        <dbReference type="ARBA" id="ARBA00023015"/>
    </source>
</evidence>
<evidence type="ECO:0000256" key="1">
    <source>
        <dbReference type="ARBA" id="ARBA00022553"/>
    </source>
</evidence>
<dbReference type="PANTHER" id="PTHR48111:SF1">
    <property type="entry name" value="TWO-COMPONENT RESPONSE REGULATOR ORR33"/>
    <property type="match status" value="1"/>
</dbReference>
<feature type="domain" description="OmpR/PhoB-type" evidence="9">
    <location>
        <begin position="120"/>
        <end position="211"/>
    </location>
</feature>
<dbReference type="SMART" id="SM00448">
    <property type="entry name" value="REC"/>
    <property type="match status" value="1"/>
</dbReference>
<evidence type="ECO:0000313" key="11">
    <source>
        <dbReference type="Proteomes" id="UP000786183"/>
    </source>
</evidence>
<evidence type="ECO:0000256" key="2">
    <source>
        <dbReference type="ARBA" id="ARBA00023012"/>
    </source>
</evidence>
<dbReference type="InterPro" id="IPR011006">
    <property type="entry name" value="CheY-like_superfamily"/>
</dbReference>
<evidence type="ECO:0000256" key="6">
    <source>
        <dbReference type="PROSITE-ProRule" id="PRU00169"/>
    </source>
</evidence>
<feature type="domain" description="Response regulatory" evidence="8">
    <location>
        <begin position="2"/>
        <end position="116"/>
    </location>
</feature>
<dbReference type="Gene3D" id="3.40.50.2300">
    <property type="match status" value="1"/>
</dbReference>
<dbReference type="PROSITE" id="PS50110">
    <property type="entry name" value="RESPONSE_REGULATORY"/>
    <property type="match status" value="1"/>
</dbReference>
<dbReference type="InterPro" id="IPR001867">
    <property type="entry name" value="OmpR/PhoB-type_DNA-bd"/>
</dbReference>
<evidence type="ECO:0000256" key="4">
    <source>
        <dbReference type="ARBA" id="ARBA00023125"/>
    </source>
</evidence>
<gene>
    <name evidence="10" type="ORF">AVCANL283_08540</name>
</gene>
<evidence type="ECO:0000259" key="9">
    <source>
        <dbReference type="PROSITE" id="PS51755"/>
    </source>
</evidence>
<dbReference type="PROSITE" id="PS51755">
    <property type="entry name" value="OMPR_PHOB"/>
    <property type="match status" value="1"/>
</dbReference>
<dbReference type="CDD" id="cd00383">
    <property type="entry name" value="trans_reg_C"/>
    <property type="match status" value="1"/>
</dbReference>
<evidence type="ECO:0000313" key="10">
    <source>
        <dbReference type="EMBL" id="MBZ7988137.1"/>
    </source>
</evidence>